<dbReference type="AlphaFoldDB" id="A0AA37WLV8"/>
<dbReference type="EMBL" id="BSPD01000030">
    <property type="protein sequence ID" value="GLS25445.1"/>
    <property type="molecule type" value="Genomic_DNA"/>
</dbReference>
<dbReference type="RefSeq" id="WP_232592051.1">
    <property type="nucleotide sequence ID" value="NZ_BSPD01000030.1"/>
</dbReference>
<reference evidence="3 4" key="1">
    <citation type="journal article" date="2014" name="Int. J. Syst. Evol. Microbiol.">
        <title>Complete genome sequence of Corynebacterium casei LMG S-19264T (=DSM 44701T), isolated from a smear-ripened cheese.</title>
        <authorList>
            <consortium name="US DOE Joint Genome Institute (JGI-PGF)"/>
            <person name="Walter F."/>
            <person name="Albersmeier A."/>
            <person name="Kalinowski J."/>
            <person name="Ruckert C."/>
        </authorList>
    </citation>
    <scope>NUCLEOTIDE SEQUENCE [LARGE SCALE GENOMIC DNA]</scope>
    <source>
        <strain evidence="3 4">NBRC 110095</strain>
    </source>
</reference>
<feature type="compositionally biased region" description="Gly residues" evidence="1">
    <location>
        <begin position="46"/>
        <end position="62"/>
    </location>
</feature>
<organism evidence="3 4">
    <name type="scientific">Marinibactrum halimedae</name>
    <dbReference type="NCBI Taxonomy" id="1444977"/>
    <lineage>
        <taxon>Bacteria</taxon>
        <taxon>Pseudomonadati</taxon>
        <taxon>Pseudomonadota</taxon>
        <taxon>Gammaproteobacteria</taxon>
        <taxon>Cellvibrionales</taxon>
        <taxon>Cellvibrionaceae</taxon>
        <taxon>Marinibactrum</taxon>
    </lineage>
</organism>
<evidence type="ECO:0000313" key="4">
    <source>
        <dbReference type="Proteomes" id="UP001156870"/>
    </source>
</evidence>
<evidence type="ECO:0000313" key="3">
    <source>
        <dbReference type="EMBL" id="GLS25445.1"/>
    </source>
</evidence>
<evidence type="ECO:0000259" key="2">
    <source>
        <dbReference type="Pfam" id="PF18914"/>
    </source>
</evidence>
<sequence>MTDRFSKHQGRLTPTLSLKSAIMVVVCALAGCGGDGFQQGNNDNDGGNGGNDGGGSNTSGSGGASIGVLTDAGAFEVNFTSDFSSSNNINITIDGVESSASELKNGMVANMILDDDDDLPSNLSEGVITDLTVDHVVVGPVTTLNPLRVLGKPVIVTADTELDGISNDDINTLEVGDILRVSGFISPTNDAVLATLVDQQENVANWRLTGNINNLEADTRFEINDLGVVINGATSENCVLRDGRTVTLTATPDDDFTGDGFTTETELDTLTGWECTEFRLANIDSGDEDIITLPAEIEGMITRFTDATSFQIGDQVIQSGSPTYQGGVQEDLKVGVKVEVEGTLNTNTNELTATTIKFHEPRIYFFVPGINVSVDNTNSTVSVLGLSIDTTDLTNDENSILLDANPDITQQIEIQGFVDKDETPYATSVRYRGDDNRENVELQGIVTQASNDRFSILGISVAVSNNNSIEDEDLVFVNGGQVNSNDAEANSVDARNGSFSEIQLPIDEDDDI</sequence>
<comment type="caution">
    <text evidence="3">The sequence shown here is derived from an EMBL/GenBank/DDBJ whole genome shotgun (WGS) entry which is preliminary data.</text>
</comment>
<dbReference type="Pfam" id="PF18914">
    <property type="entry name" value="DUF5666"/>
    <property type="match status" value="3"/>
</dbReference>
<dbReference type="PROSITE" id="PS51257">
    <property type="entry name" value="PROKAR_LIPOPROTEIN"/>
    <property type="match status" value="1"/>
</dbReference>
<gene>
    <name evidence="3" type="ORF">GCM10007877_11590</name>
</gene>
<feature type="domain" description="DUF5666" evidence="2">
    <location>
        <begin position="374"/>
        <end position="429"/>
    </location>
</feature>
<accession>A0AA37WLV8</accession>
<feature type="domain" description="DUF5666" evidence="2">
    <location>
        <begin position="139"/>
        <end position="197"/>
    </location>
</feature>
<feature type="domain" description="DUF5666" evidence="2">
    <location>
        <begin position="298"/>
        <end position="357"/>
    </location>
</feature>
<dbReference type="Proteomes" id="UP001156870">
    <property type="component" value="Unassembled WGS sequence"/>
</dbReference>
<name>A0AA37WLV8_9GAMM</name>
<dbReference type="InterPro" id="IPR043724">
    <property type="entry name" value="DUF5666"/>
</dbReference>
<proteinExistence type="predicted"/>
<feature type="region of interest" description="Disordered" evidence="1">
    <location>
        <begin position="43"/>
        <end position="62"/>
    </location>
</feature>
<protein>
    <recommendedName>
        <fullName evidence="2">DUF5666 domain-containing protein</fullName>
    </recommendedName>
</protein>
<keyword evidence="4" id="KW-1185">Reference proteome</keyword>
<evidence type="ECO:0000256" key="1">
    <source>
        <dbReference type="SAM" id="MobiDB-lite"/>
    </source>
</evidence>